<dbReference type="Proteomes" id="UP001066276">
    <property type="component" value="Chromosome 5"/>
</dbReference>
<gene>
    <name evidence="2" type="ORF">NDU88_009695</name>
</gene>
<comment type="caution">
    <text evidence="2">The sequence shown here is derived from an EMBL/GenBank/DDBJ whole genome shotgun (WGS) entry which is preliminary data.</text>
</comment>
<name>A0AAV7S0F3_PLEWA</name>
<evidence type="ECO:0000313" key="2">
    <source>
        <dbReference type="EMBL" id="KAJ1156979.1"/>
    </source>
</evidence>
<dbReference type="EMBL" id="JANPWB010000009">
    <property type="protein sequence ID" value="KAJ1156979.1"/>
    <property type="molecule type" value="Genomic_DNA"/>
</dbReference>
<evidence type="ECO:0000313" key="3">
    <source>
        <dbReference type="Proteomes" id="UP001066276"/>
    </source>
</evidence>
<feature type="compositionally biased region" description="Basic and acidic residues" evidence="1">
    <location>
        <begin position="53"/>
        <end position="122"/>
    </location>
</feature>
<dbReference type="AlphaFoldDB" id="A0AAV7S0F3"/>
<accession>A0AAV7S0F3</accession>
<keyword evidence="3" id="KW-1185">Reference proteome</keyword>
<feature type="region of interest" description="Disordered" evidence="1">
    <location>
        <begin position="1"/>
        <end position="122"/>
    </location>
</feature>
<organism evidence="2 3">
    <name type="scientific">Pleurodeles waltl</name>
    <name type="common">Iberian ribbed newt</name>
    <dbReference type="NCBI Taxonomy" id="8319"/>
    <lineage>
        <taxon>Eukaryota</taxon>
        <taxon>Metazoa</taxon>
        <taxon>Chordata</taxon>
        <taxon>Craniata</taxon>
        <taxon>Vertebrata</taxon>
        <taxon>Euteleostomi</taxon>
        <taxon>Amphibia</taxon>
        <taxon>Batrachia</taxon>
        <taxon>Caudata</taxon>
        <taxon>Salamandroidea</taxon>
        <taxon>Salamandridae</taxon>
        <taxon>Pleurodelinae</taxon>
        <taxon>Pleurodeles</taxon>
    </lineage>
</organism>
<sequence length="165" mass="19122">MSAIRVSAVAPAGEKWRQQDPKNSNINQGIFSNREEYARSTYLENQSHTQQKRLKDVTQKQKRKTQEAKRRDIKRKEGQQEHSPRRGGDTLERRHDEDTKEKGGKKTPEMGRTRTPEGMKTRREILLRLERRNRNGLRRSVGATSETLTRPATGQESCGHGCEWL</sequence>
<reference evidence="2" key="1">
    <citation type="journal article" date="2022" name="bioRxiv">
        <title>Sequencing and chromosome-scale assembly of the giantPleurodeles waltlgenome.</title>
        <authorList>
            <person name="Brown T."/>
            <person name="Elewa A."/>
            <person name="Iarovenko S."/>
            <person name="Subramanian E."/>
            <person name="Araus A.J."/>
            <person name="Petzold A."/>
            <person name="Susuki M."/>
            <person name="Suzuki K.-i.T."/>
            <person name="Hayashi T."/>
            <person name="Toyoda A."/>
            <person name="Oliveira C."/>
            <person name="Osipova E."/>
            <person name="Leigh N.D."/>
            <person name="Simon A."/>
            <person name="Yun M.H."/>
        </authorList>
    </citation>
    <scope>NUCLEOTIDE SEQUENCE</scope>
    <source>
        <strain evidence="2">20211129_DDA</strain>
        <tissue evidence="2">Liver</tissue>
    </source>
</reference>
<protein>
    <submittedName>
        <fullName evidence="2">Uncharacterized protein</fullName>
    </submittedName>
</protein>
<proteinExistence type="predicted"/>
<evidence type="ECO:0000256" key="1">
    <source>
        <dbReference type="SAM" id="MobiDB-lite"/>
    </source>
</evidence>
<feature type="compositionally biased region" description="Polar residues" evidence="1">
    <location>
        <begin position="21"/>
        <end position="31"/>
    </location>
</feature>